<dbReference type="AlphaFoldDB" id="A0A366ERD3"/>
<keyword evidence="1" id="KW-1133">Transmembrane helix</keyword>
<protein>
    <recommendedName>
        <fullName evidence="2">YdbS-like PH domain-containing protein</fullName>
    </recommendedName>
</protein>
<accession>A0A366ERD3</accession>
<feature type="domain" description="YdbS-like PH" evidence="2">
    <location>
        <begin position="79"/>
        <end position="152"/>
    </location>
</feature>
<dbReference type="RefSeq" id="WP_113969360.1">
    <property type="nucleotide sequence ID" value="NZ_QNRJ01000005.1"/>
</dbReference>
<dbReference type="InterPro" id="IPR005182">
    <property type="entry name" value="YdbS-like_PH"/>
</dbReference>
<evidence type="ECO:0000256" key="1">
    <source>
        <dbReference type="SAM" id="Phobius"/>
    </source>
</evidence>
<dbReference type="EMBL" id="QNRJ01000005">
    <property type="protein sequence ID" value="RBP04941.1"/>
    <property type="molecule type" value="Genomic_DNA"/>
</dbReference>
<proteinExistence type="predicted"/>
<evidence type="ECO:0000313" key="4">
    <source>
        <dbReference type="Proteomes" id="UP000252118"/>
    </source>
</evidence>
<organism evidence="3 4">
    <name type="scientific">Rossellomorea aquimaris</name>
    <dbReference type="NCBI Taxonomy" id="189382"/>
    <lineage>
        <taxon>Bacteria</taxon>
        <taxon>Bacillati</taxon>
        <taxon>Bacillota</taxon>
        <taxon>Bacilli</taxon>
        <taxon>Bacillales</taxon>
        <taxon>Bacillaceae</taxon>
        <taxon>Rossellomorea</taxon>
    </lineage>
</organism>
<dbReference type="OrthoDB" id="2437193at2"/>
<sequence length="172" mass="19799">MYINIPEPTQTISIKATKVWRISNTIGHTTALLIIEALMICSDRFDWYDWIGIVLYILGGLFIVSSIISIFIEPIYLQRTWRYQVDQEFVQLKFGKFQQQHILIPMEKVEYVRSEQGPIMRRYDLYDLEIGTTTSSHKIPAIPANVAKTLKADIATFAKIRDIDSKEGELGA</sequence>
<comment type="caution">
    <text evidence="3">The sequence shown here is derived from an EMBL/GenBank/DDBJ whole genome shotgun (WGS) entry which is preliminary data.</text>
</comment>
<feature type="transmembrane region" description="Helical" evidence="1">
    <location>
        <begin position="50"/>
        <end position="72"/>
    </location>
</feature>
<dbReference type="Pfam" id="PF03703">
    <property type="entry name" value="bPH_2"/>
    <property type="match status" value="1"/>
</dbReference>
<dbReference type="PANTHER" id="PTHR34473:SF2">
    <property type="entry name" value="UPF0699 TRANSMEMBRANE PROTEIN YDBT"/>
    <property type="match status" value="1"/>
</dbReference>
<keyword evidence="1" id="KW-0472">Membrane</keyword>
<keyword evidence="1" id="KW-0812">Transmembrane</keyword>
<dbReference type="PANTHER" id="PTHR34473">
    <property type="entry name" value="UPF0699 TRANSMEMBRANE PROTEIN YDBS"/>
    <property type="match status" value="1"/>
</dbReference>
<gene>
    <name evidence="3" type="ORF">DET59_105231</name>
</gene>
<dbReference type="Proteomes" id="UP000252118">
    <property type="component" value="Unassembled WGS sequence"/>
</dbReference>
<evidence type="ECO:0000259" key="2">
    <source>
        <dbReference type="Pfam" id="PF03703"/>
    </source>
</evidence>
<name>A0A366ERD3_9BACI</name>
<reference evidence="3 4" key="1">
    <citation type="submission" date="2018-06" db="EMBL/GenBank/DDBJ databases">
        <title>Freshwater and sediment microbial communities from various areas in North America, analyzing microbe dynamics in response to fracking.</title>
        <authorList>
            <person name="Lamendella R."/>
        </authorList>
    </citation>
    <scope>NUCLEOTIDE SEQUENCE [LARGE SCALE GENOMIC DNA]</scope>
    <source>
        <strain evidence="3 4">97B</strain>
    </source>
</reference>
<evidence type="ECO:0000313" key="3">
    <source>
        <dbReference type="EMBL" id="RBP04941.1"/>
    </source>
</evidence>